<dbReference type="Proteomes" id="UP000315522">
    <property type="component" value="Unassembled WGS sequence"/>
</dbReference>
<evidence type="ECO:0000313" key="3">
    <source>
        <dbReference type="Proteomes" id="UP000315522"/>
    </source>
</evidence>
<dbReference type="GO" id="GO:0016491">
    <property type="term" value="F:oxidoreductase activity"/>
    <property type="evidence" value="ECO:0007669"/>
    <property type="project" value="UniProtKB-KW"/>
</dbReference>
<dbReference type="InterPro" id="IPR036291">
    <property type="entry name" value="NAD(P)-bd_dom_sf"/>
</dbReference>
<dbReference type="Gene3D" id="3.40.50.720">
    <property type="entry name" value="NAD(P)-binding Rossmann-like Domain"/>
    <property type="match status" value="1"/>
</dbReference>
<evidence type="ECO:0000313" key="2">
    <source>
        <dbReference type="EMBL" id="TVY90421.1"/>
    </source>
</evidence>
<sequence>MVSLSAIRTSNSLIKSTFPAGLVAVFIGATNGIGEASLKTFAKFTHQPRAYFIGRSQDAGDRIAAECKALNPGGEYIFKKADVSLIRVVDEVCEEIKRKEKSLNILFLSAGVMSMDRSETSEHVHLLSSLNYYSRMRFIGNLLPLLKQADTLRRVVTVAGGGKEGPLDSTDFPALRVPLPQIRGHLCSLVTLGLEAIATAAPDVSFVHDYPGTVLETALWRGKGGPLQSAYDTLVPIEESGERHLYLATSAKFPSLVGDNAAVQVGDGDSVALDTWGKLGGGMYSIGYDCESAAPLELLAEFRAKDMVKAVWQHTESEFTRIGELKPGI</sequence>
<evidence type="ECO:0000256" key="1">
    <source>
        <dbReference type="ARBA" id="ARBA00023002"/>
    </source>
</evidence>
<dbReference type="InterPro" id="IPR002347">
    <property type="entry name" value="SDR_fam"/>
</dbReference>
<dbReference type="Pfam" id="PF00106">
    <property type="entry name" value="adh_short"/>
    <property type="match status" value="1"/>
</dbReference>
<accession>A0A559MBV1</accession>
<protein>
    <submittedName>
        <fullName evidence="2">Oxidoreductase</fullName>
    </submittedName>
</protein>
<dbReference type="PANTHER" id="PTHR47534">
    <property type="entry name" value="YALI0E05731P"/>
    <property type="match status" value="1"/>
</dbReference>
<proteinExistence type="predicted"/>
<dbReference type="SUPFAM" id="SSF51735">
    <property type="entry name" value="NAD(P)-binding Rossmann-fold domains"/>
    <property type="match status" value="1"/>
</dbReference>
<keyword evidence="1" id="KW-0560">Oxidoreductase</keyword>
<comment type="caution">
    <text evidence="2">The sequence shown here is derived from an EMBL/GenBank/DDBJ whole genome shotgun (WGS) entry which is preliminary data.</text>
</comment>
<dbReference type="InterPro" id="IPR052228">
    <property type="entry name" value="Sec_Metab_Biosynth_Oxidored"/>
</dbReference>
<organism evidence="2 3">
    <name type="scientific">Lachnellula willkommii</name>
    <dbReference type="NCBI Taxonomy" id="215461"/>
    <lineage>
        <taxon>Eukaryota</taxon>
        <taxon>Fungi</taxon>
        <taxon>Dikarya</taxon>
        <taxon>Ascomycota</taxon>
        <taxon>Pezizomycotina</taxon>
        <taxon>Leotiomycetes</taxon>
        <taxon>Helotiales</taxon>
        <taxon>Lachnaceae</taxon>
        <taxon>Lachnellula</taxon>
    </lineage>
</organism>
<gene>
    <name evidence="2" type="primary">andH_3</name>
    <name evidence="2" type="ORF">LAWI1_G005779</name>
</gene>
<reference evidence="2 3" key="1">
    <citation type="submission" date="2018-05" db="EMBL/GenBank/DDBJ databases">
        <title>Genome sequencing and assembly of the regulated plant pathogen Lachnellula willkommii and related sister species for the development of diagnostic species identification markers.</title>
        <authorList>
            <person name="Giroux E."/>
            <person name="Bilodeau G."/>
        </authorList>
    </citation>
    <scope>NUCLEOTIDE SEQUENCE [LARGE SCALE GENOMIC DNA]</scope>
    <source>
        <strain evidence="2 3">CBS 172.35</strain>
    </source>
</reference>
<dbReference type="EMBL" id="QGML01000868">
    <property type="protein sequence ID" value="TVY90421.1"/>
    <property type="molecule type" value="Genomic_DNA"/>
</dbReference>
<name>A0A559MBV1_9HELO</name>
<dbReference type="AlphaFoldDB" id="A0A559MBV1"/>
<keyword evidence="3" id="KW-1185">Reference proteome</keyword>
<dbReference type="PANTHER" id="PTHR47534:SF3">
    <property type="entry name" value="ALCOHOL DEHYDROGENASE-LIKE C-TERMINAL DOMAIN-CONTAINING PROTEIN"/>
    <property type="match status" value="1"/>
</dbReference>